<accession>A0AAD9SLD0</accession>
<organism evidence="2 3">
    <name type="scientific">Phomopsis amygdali</name>
    <name type="common">Fusicoccum amygdali</name>
    <dbReference type="NCBI Taxonomy" id="1214568"/>
    <lineage>
        <taxon>Eukaryota</taxon>
        <taxon>Fungi</taxon>
        <taxon>Dikarya</taxon>
        <taxon>Ascomycota</taxon>
        <taxon>Pezizomycotina</taxon>
        <taxon>Sordariomycetes</taxon>
        <taxon>Sordariomycetidae</taxon>
        <taxon>Diaporthales</taxon>
        <taxon>Diaporthaceae</taxon>
        <taxon>Diaporthe</taxon>
    </lineage>
</organism>
<dbReference type="AlphaFoldDB" id="A0AAD9SLD0"/>
<protein>
    <submittedName>
        <fullName evidence="2">Uncharacterized protein</fullName>
    </submittedName>
</protein>
<evidence type="ECO:0000313" key="2">
    <source>
        <dbReference type="EMBL" id="KAK2610730.1"/>
    </source>
</evidence>
<dbReference type="EMBL" id="JAUJFL010000002">
    <property type="protein sequence ID" value="KAK2610730.1"/>
    <property type="molecule type" value="Genomic_DNA"/>
</dbReference>
<comment type="caution">
    <text evidence="2">The sequence shown here is derived from an EMBL/GenBank/DDBJ whole genome shotgun (WGS) entry which is preliminary data.</text>
</comment>
<feature type="region of interest" description="Disordered" evidence="1">
    <location>
        <begin position="83"/>
        <end position="137"/>
    </location>
</feature>
<proteinExistence type="predicted"/>
<evidence type="ECO:0000256" key="1">
    <source>
        <dbReference type="SAM" id="MobiDB-lite"/>
    </source>
</evidence>
<gene>
    <name evidence="2" type="ORF">N8I77_004136</name>
</gene>
<dbReference type="Proteomes" id="UP001265746">
    <property type="component" value="Unassembled WGS sequence"/>
</dbReference>
<sequence length="224" mass="24328">MAPKLSNIDHTGEEQDDYWVVVQEGMYSEKRRPQLKECNISPAQKPASIIDDDALSDLACKPSHTNCCPHALGVGLHGVNTSDKNPTINPKMESADSTATGLTFGAPEDVSSDPQPHTPDEDSPPQPLTQANLDPDNTPRLINDIQAWINGDLGWLRIAVGCDQISILPFEKSTTCRSSDGSLDFVFIPAQSSSFGRDAQAIGTVFEHLPYVTTYSSQMELDEA</sequence>
<name>A0AAD9SLD0_PHOAM</name>
<evidence type="ECO:0000313" key="3">
    <source>
        <dbReference type="Proteomes" id="UP001265746"/>
    </source>
</evidence>
<reference evidence="2" key="1">
    <citation type="submission" date="2023-06" db="EMBL/GenBank/DDBJ databases">
        <authorList>
            <person name="Noh H."/>
        </authorList>
    </citation>
    <scope>NUCLEOTIDE SEQUENCE</scope>
    <source>
        <strain evidence="2">DUCC20226</strain>
    </source>
</reference>
<keyword evidence="3" id="KW-1185">Reference proteome</keyword>